<protein>
    <submittedName>
        <fullName evidence="1">Uncharacterized protein</fullName>
    </submittedName>
</protein>
<proteinExistence type="predicted"/>
<reference evidence="1 2" key="1">
    <citation type="submission" date="2020-08" db="EMBL/GenBank/DDBJ databases">
        <title>Genomic Encyclopedia of Type Strains, Phase IV (KMG-IV): sequencing the most valuable type-strain genomes for metagenomic binning, comparative biology and taxonomic classification.</title>
        <authorList>
            <person name="Goeker M."/>
        </authorList>
    </citation>
    <scope>NUCLEOTIDE SEQUENCE [LARGE SCALE GENOMIC DNA]</scope>
    <source>
        <strain evidence="1 2">DSM 14552</strain>
    </source>
</reference>
<dbReference type="Proteomes" id="UP000562395">
    <property type="component" value="Unassembled WGS sequence"/>
</dbReference>
<dbReference type="EMBL" id="JACICY010000001">
    <property type="protein sequence ID" value="MBB3858888.1"/>
    <property type="molecule type" value="Genomic_DNA"/>
</dbReference>
<comment type="caution">
    <text evidence="1">The sequence shown here is derived from an EMBL/GenBank/DDBJ whole genome shotgun (WGS) entry which is preliminary data.</text>
</comment>
<dbReference type="AlphaFoldDB" id="A0A7W6EU40"/>
<evidence type="ECO:0000313" key="1">
    <source>
        <dbReference type="EMBL" id="MBB3858888.1"/>
    </source>
</evidence>
<evidence type="ECO:0000313" key="2">
    <source>
        <dbReference type="Proteomes" id="UP000562395"/>
    </source>
</evidence>
<name>A0A7W6EU40_9SPHN</name>
<organism evidence="1 2">
    <name type="scientific">Novosphingobium hassiacum</name>
    <dbReference type="NCBI Taxonomy" id="173676"/>
    <lineage>
        <taxon>Bacteria</taxon>
        <taxon>Pseudomonadati</taxon>
        <taxon>Pseudomonadota</taxon>
        <taxon>Alphaproteobacteria</taxon>
        <taxon>Sphingomonadales</taxon>
        <taxon>Sphingomonadaceae</taxon>
        <taxon>Novosphingobium</taxon>
    </lineage>
</organism>
<gene>
    <name evidence="1" type="ORF">GGQ88_000128</name>
</gene>
<sequence>MSAEPSDAHIIADAPSCSDCAHCSNGWCRRSVGKHFDVGSNGYRSRLDVSCANERGSDRTLTRRWRCGPVGRYFEPKEMALPMVAPRDTVADSDGDDGA</sequence>
<accession>A0A7W6EU40</accession>
<keyword evidence="2" id="KW-1185">Reference proteome</keyword>